<feature type="region of interest" description="Disordered" evidence="1">
    <location>
        <begin position="188"/>
        <end position="230"/>
    </location>
</feature>
<name>A0A4S8MBH4_DENBC</name>
<evidence type="ECO:0000256" key="1">
    <source>
        <dbReference type="SAM" id="MobiDB-lite"/>
    </source>
</evidence>
<feature type="compositionally biased region" description="Basic residues" evidence="1">
    <location>
        <begin position="27"/>
        <end position="36"/>
    </location>
</feature>
<feature type="compositionally biased region" description="Basic and acidic residues" evidence="1">
    <location>
        <begin position="153"/>
        <end position="163"/>
    </location>
</feature>
<keyword evidence="3" id="KW-1185">Reference proteome</keyword>
<accession>A0A4S8MBH4</accession>
<protein>
    <submittedName>
        <fullName evidence="2">Uncharacterized protein</fullName>
    </submittedName>
</protein>
<evidence type="ECO:0000313" key="2">
    <source>
        <dbReference type="EMBL" id="THU99844.1"/>
    </source>
</evidence>
<sequence>MRFNNENNDTEPRLALVRTPTNDSRRNGHHHHHHHHHSDEFGRLTSKSSSSRHPAAVDVNASRPAVHRRGRLPAVQNYEVVNNHVVEDGPERTVTISTWREQVANEARRSEVEMSIYYVNADEYAVEGLDEAALASYNRLTGRKETGTTANNDSKRKDRKKDRLTAARVEELRKLGMTDALEGDRRVGRAGFEPNVPGLSRGHNGIVDRAQTPWPSFSETGEYEGEDDFSNLHHVRGRGVDVGIRKKSSSALMKIPKHQNGNGSGSRNGDFRPDMSPERTSTPIHISRSPPRSAWIPGRPSRERALSPLYRSGSPPNANGSVRNGNGNGNGALGPTNSSEDSDRVEIPLALTQVLGTCEPPLLHISRALVELGITTEDHLRAVGKLKNSTRDREVKEEALKRGITIMEWAILLDRLQSL</sequence>
<reference evidence="2 3" key="1">
    <citation type="journal article" date="2019" name="Nat. Ecol. Evol.">
        <title>Megaphylogeny resolves global patterns of mushroom evolution.</title>
        <authorList>
            <person name="Varga T."/>
            <person name="Krizsan K."/>
            <person name="Foldi C."/>
            <person name="Dima B."/>
            <person name="Sanchez-Garcia M."/>
            <person name="Sanchez-Ramirez S."/>
            <person name="Szollosi G.J."/>
            <person name="Szarkandi J.G."/>
            <person name="Papp V."/>
            <person name="Albert L."/>
            <person name="Andreopoulos W."/>
            <person name="Angelini C."/>
            <person name="Antonin V."/>
            <person name="Barry K.W."/>
            <person name="Bougher N.L."/>
            <person name="Buchanan P."/>
            <person name="Buyck B."/>
            <person name="Bense V."/>
            <person name="Catcheside P."/>
            <person name="Chovatia M."/>
            <person name="Cooper J."/>
            <person name="Damon W."/>
            <person name="Desjardin D."/>
            <person name="Finy P."/>
            <person name="Geml J."/>
            <person name="Haridas S."/>
            <person name="Hughes K."/>
            <person name="Justo A."/>
            <person name="Karasinski D."/>
            <person name="Kautmanova I."/>
            <person name="Kiss B."/>
            <person name="Kocsube S."/>
            <person name="Kotiranta H."/>
            <person name="LaButti K.M."/>
            <person name="Lechner B.E."/>
            <person name="Liimatainen K."/>
            <person name="Lipzen A."/>
            <person name="Lukacs Z."/>
            <person name="Mihaltcheva S."/>
            <person name="Morgado L.N."/>
            <person name="Niskanen T."/>
            <person name="Noordeloos M.E."/>
            <person name="Ohm R.A."/>
            <person name="Ortiz-Santana B."/>
            <person name="Ovrebo C."/>
            <person name="Racz N."/>
            <person name="Riley R."/>
            <person name="Savchenko A."/>
            <person name="Shiryaev A."/>
            <person name="Soop K."/>
            <person name="Spirin V."/>
            <person name="Szebenyi C."/>
            <person name="Tomsovsky M."/>
            <person name="Tulloss R.E."/>
            <person name="Uehling J."/>
            <person name="Grigoriev I.V."/>
            <person name="Vagvolgyi C."/>
            <person name="Papp T."/>
            <person name="Martin F.M."/>
            <person name="Miettinen O."/>
            <person name="Hibbett D.S."/>
            <person name="Nagy L.G."/>
        </authorList>
    </citation>
    <scope>NUCLEOTIDE SEQUENCE [LARGE SCALE GENOMIC DNA]</scope>
    <source>
        <strain evidence="2 3">CBS 962.96</strain>
    </source>
</reference>
<proteinExistence type="predicted"/>
<feature type="region of interest" description="Disordered" evidence="1">
    <location>
        <begin position="20"/>
        <end position="70"/>
    </location>
</feature>
<evidence type="ECO:0000313" key="3">
    <source>
        <dbReference type="Proteomes" id="UP000297245"/>
    </source>
</evidence>
<organism evidence="2 3">
    <name type="scientific">Dendrothele bispora (strain CBS 962.96)</name>
    <dbReference type="NCBI Taxonomy" id="1314807"/>
    <lineage>
        <taxon>Eukaryota</taxon>
        <taxon>Fungi</taxon>
        <taxon>Dikarya</taxon>
        <taxon>Basidiomycota</taxon>
        <taxon>Agaricomycotina</taxon>
        <taxon>Agaricomycetes</taxon>
        <taxon>Agaricomycetidae</taxon>
        <taxon>Agaricales</taxon>
        <taxon>Agaricales incertae sedis</taxon>
        <taxon>Dendrothele</taxon>
    </lineage>
</organism>
<gene>
    <name evidence="2" type="ORF">K435DRAFT_476803</name>
</gene>
<feature type="region of interest" description="Disordered" evidence="1">
    <location>
        <begin position="144"/>
        <end position="163"/>
    </location>
</feature>
<dbReference type="Proteomes" id="UP000297245">
    <property type="component" value="Unassembled WGS sequence"/>
</dbReference>
<dbReference type="EMBL" id="ML179113">
    <property type="protein sequence ID" value="THU99844.1"/>
    <property type="molecule type" value="Genomic_DNA"/>
</dbReference>
<feature type="region of interest" description="Disordered" evidence="1">
    <location>
        <begin position="249"/>
        <end position="343"/>
    </location>
</feature>
<dbReference type="AlphaFoldDB" id="A0A4S8MBH4"/>
<dbReference type="OrthoDB" id="2989516at2759"/>